<keyword evidence="2" id="KW-1185">Reference proteome</keyword>
<dbReference type="EMBL" id="CAVMJV010000020">
    <property type="protein sequence ID" value="CAK5066954.1"/>
    <property type="molecule type" value="Genomic_DNA"/>
</dbReference>
<reference evidence="1" key="1">
    <citation type="submission" date="2023-11" db="EMBL/GenBank/DDBJ databases">
        <authorList>
            <person name="Poullet M."/>
        </authorList>
    </citation>
    <scope>NUCLEOTIDE SEQUENCE</scope>
    <source>
        <strain evidence="1">E1834</strain>
    </source>
</reference>
<accession>A0ACB0YX66</accession>
<organism evidence="1 2">
    <name type="scientific">Meloidogyne enterolobii</name>
    <name type="common">Root-knot nematode worm</name>
    <name type="synonym">Meloidogyne mayaguensis</name>
    <dbReference type="NCBI Taxonomy" id="390850"/>
    <lineage>
        <taxon>Eukaryota</taxon>
        <taxon>Metazoa</taxon>
        <taxon>Ecdysozoa</taxon>
        <taxon>Nematoda</taxon>
        <taxon>Chromadorea</taxon>
        <taxon>Rhabditida</taxon>
        <taxon>Tylenchina</taxon>
        <taxon>Tylenchomorpha</taxon>
        <taxon>Tylenchoidea</taxon>
        <taxon>Meloidogynidae</taxon>
        <taxon>Meloidogyninae</taxon>
        <taxon>Meloidogyne</taxon>
    </lineage>
</organism>
<dbReference type="Proteomes" id="UP001497535">
    <property type="component" value="Unassembled WGS sequence"/>
</dbReference>
<name>A0ACB0YX66_MELEN</name>
<sequence>MEHGPREYLSFKDIGIDFCARTSSHGIPFVGTHSFFGRPFWATVTAIAFCSFIIQTYYTLSDYLEFRTIIEMQLKFEPGKFINVKIFLNKHKYIDVNLIIFIHHIPFNTLIYFLSP</sequence>
<protein>
    <submittedName>
        <fullName evidence="1">Uncharacterized protein</fullName>
    </submittedName>
</protein>
<comment type="caution">
    <text evidence="1">The sequence shown here is derived from an EMBL/GenBank/DDBJ whole genome shotgun (WGS) entry which is preliminary data.</text>
</comment>
<evidence type="ECO:0000313" key="2">
    <source>
        <dbReference type="Proteomes" id="UP001497535"/>
    </source>
</evidence>
<evidence type="ECO:0000313" key="1">
    <source>
        <dbReference type="EMBL" id="CAK5066954.1"/>
    </source>
</evidence>
<proteinExistence type="predicted"/>
<gene>
    <name evidence="1" type="ORF">MENTE1834_LOCUS17706</name>
</gene>